<accession>A0ABD3EH26</accession>
<evidence type="ECO:0000313" key="3">
    <source>
        <dbReference type="Proteomes" id="UP001632038"/>
    </source>
</evidence>
<evidence type="ECO:0000313" key="2">
    <source>
        <dbReference type="EMBL" id="KAL3653717.1"/>
    </source>
</evidence>
<reference evidence="3" key="1">
    <citation type="journal article" date="2024" name="IScience">
        <title>Strigolactones Initiate the Formation of Haustorium-like Structures in Castilleja.</title>
        <authorList>
            <person name="Buerger M."/>
            <person name="Peterson D."/>
            <person name="Chory J."/>
        </authorList>
    </citation>
    <scope>NUCLEOTIDE SEQUENCE [LARGE SCALE GENOMIC DNA]</scope>
</reference>
<gene>
    <name evidence="2" type="ORF">CASFOL_003398</name>
</gene>
<protein>
    <submittedName>
        <fullName evidence="2">Uncharacterized protein</fullName>
    </submittedName>
</protein>
<comment type="caution">
    <text evidence="2">The sequence shown here is derived from an EMBL/GenBank/DDBJ whole genome shotgun (WGS) entry which is preliminary data.</text>
</comment>
<keyword evidence="1" id="KW-0175">Coiled coil</keyword>
<dbReference type="EMBL" id="JAVIJP010000005">
    <property type="protein sequence ID" value="KAL3653717.1"/>
    <property type="molecule type" value="Genomic_DNA"/>
</dbReference>
<dbReference type="Proteomes" id="UP001632038">
    <property type="component" value="Unassembled WGS sequence"/>
</dbReference>
<feature type="coiled-coil region" evidence="1">
    <location>
        <begin position="160"/>
        <end position="205"/>
    </location>
</feature>
<sequence>MSAAGSTSRKHDLRLYVLWTPESDFLKGCSCDECRPKIERLNQFEEEINIKLELVNAYRAQLNDKDNLCLSICTSAQWSKDMFGFLNKKLKRVYEKLGVPCPLVKSNSADLLELVDKTIVQRLREVGLLGKSGDSSTGEYDEDDDDILEKLETGRWYYRNTKVKDEVYALLQDIENLENDWEDYKIDLLQNIENLENDWEDYKIDETQKLEKQIECVEKLPVKQLQNEVEELIAQIFPGELREKKARALISKTSNYCTRKRDEFWQWSFAPTICGNRHASLEPTLDSIIQEVNLFKEQWNMEFAPVFTPHDRSNPKRQLVE</sequence>
<evidence type="ECO:0000256" key="1">
    <source>
        <dbReference type="SAM" id="Coils"/>
    </source>
</evidence>
<name>A0ABD3EH26_9LAMI</name>
<keyword evidence="3" id="KW-1185">Reference proteome</keyword>
<dbReference type="AlphaFoldDB" id="A0ABD3EH26"/>
<organism evidence="2 3">
    <name type="scientific">Castilleja foliolosa</name>
    <dbReference type="NCBI Taxonomy" id="1961234"/>
    <lineage>
        <taxon>Eukaryota</taxon>
        <taxon>Viridiplantae</taxon>
        <taxon>Streptophyta</taxon>
        <taxon>Embryophyta</taxon>
        <taxon>Tracheophyta</taxon>
        <taxon>Spermatophyta</taxon>
        <taxon>Magnoliopsida</taxon>
        <taxon>eudicotyledons</taxon>
        <taxon>Gunneridae</taxon>
        <taxon>Pentapetalae</taxon>
        <taxon>asterids</taxon>
        <taxon>lamiids</taxon>
        <taxon>Lamiales</taxon>
        <taxon>Orobanchaceae</taxon>
        <taxon>Pedicularideae</taxon>
        <taxon>Castillejinae</taxon>
        <taxon>Castilleja</taxon>
    </lineage>
</organism>
<proteinExistence type="predicted"/>